<dbReference type="SMART" id="SM00530">
    <property type="entry name" value="HTH_XRE"/>
    <property type="match status" value="1"/>
</dbReference>
<dbReference type="Gene3D" id="1.10.260.40">
    <property type="entry name" value="lambda repressor-like DNA-binding domains"/>
    <property type="match status" value="1"/>
</dbReference>
<evidence type="ECO:0000313" key="3">
    <source>
        <dbReference type="Proteomes" id="UP000033874"/>
    </source>
</evidence>
<dbReference type="RefSeq" id="WP_046763652.1">
    <property type="nucleotide sequence ID" value="NZ_LBIC01000004.1"/>
</dbReference>
<dbReference type="CDD" id="cd00093">
    <property type="entry name" value="HTH_XRE"/>
    <property type="match status" value="1"/>
</dbReference>
<evidence type="ECO:0000259" key="1">
    <source>
        <dbReference type="PROSITE" id="PS50943"/>
    </source>
</evidence>
<dbReference type="PATRIC" id="fig|56193.3.peg.2307"/>
<dbReference type="GO" id="GO:0003677">
    <property type="term" value="F:DNA binding"/>
    <property type="evidence" value="ECO:0007669"/>
    <property type="project" value="InterPro"/>
</dbReference>
<comment type="caution">
    <text evidence="2">The sequence shown here is derived from an EMBL/GenBank/DDBJ whole genome shotgun (WGS) entry which is preliminary data.</text>
</comment>
<name>A0A0M3AU30_9SPHN</name>
<accession>A0A0M3AU30</accession>
<dbReference type="InterPro" id="IPR001387">
    <property type="entry name" value="Cro/C1-type_HTH"/>
</dbReference>
<evidence type="ECO:0000313" key="2">
    <source>
        <dbReference type="EMBL" id="KKW92446.1"/>
    </source>
</evidence>
<dbReference type="PROSITE" id="PS50943">
    <property type="entry name" value="HTH_CROC1"/>
    <property type="match status" value="1"/>
</dbReference>
<keyword evidence="3" id="KW-1185">Reference proteome</keyword>
<dbReference type="SUPFAM" id="SSF47413">
    <property type="entry name" value="lambda repressor-like DNA-binding domains"/>
    <property type="match status" value="1"/>
</dbReference>
<gene>
    <name evidence="2" type="ORF">YP76_11110</name>
</gene>
<reference evidence="2 3" key="1">
    <citation type="submission" date="2015-04" db="EMBL/GenBank/DDBJ databases">
        <title>Genome sequence of aromatic hydrocarbons-degrading Sphingobium chungbukense DJ77.</title>
        <authorList>
            <person name="Kim Y.-C."/>
            <person name="Chae J.-C."/>
        </authorList>
    </citation>
    <scope>NUCLEOTIDE SEQUENCE [LARGE SCALE GENOMIC DNA]</scope>
    <source>
        <strain evidence="2 3">DJ77</strain>
    </source>
</reference>
<dbReference type="InterPro" id="IPR010982">
    <property type="entry name" value="Lambda_DNA-bd_dom_sf"/>
</dbReference>
<dbReference type="Pfam" id="PF13560">
    <property type="entry name" value="HTH_31"/>
    <property type="match status" value="1"/>
</dbReference>
<dbReference type="STRING" id="56193.YP76_11110"/>
<proteinExistence type="predicted"/>
<dbReference type="EMBL" id="LBIC01000004">
    <property type="protein sequence ID" value="KKW92446.1"/>
    <property type="molecule type" value="Genomic_DNA"/>
</dbReference>
<feature type="domain" description="HTH cro/C1-type" evidence="1">
    <location>
        <begin position="5"/>
        <end position="61"/>
    </location>
</feature>
<protein>
    <submittedName>
        <fullName evidence="2">XRE family transcriptional regulator</fullName>
    </submittedName>
</protein>
<dbReference type="Proteomes" id="UP000033874">
    <property type="component" value="Unassembled WGS sequence"/>
</dbReference>
<sequence>MITRIREVRKAKGLTLEQVGALCDPPTTAQTIGRLETGTRTVSVNWLNRIATALGVSSSELVALPGQSVVPVAALLGPDGARAPTRPLSLPPPAPADAMIGVQVSGSIGDYRSGDEIWCRRILPDEFASVLNRDLLLPRHAGRFLFGRLIGREDDRLQILPLGSGSRQQVITDPPWGAVAVQLVRRL</sequence>
<dbReference type="AlphaFoldDB" id="A0A0M3AU30"/>
<organism evidence="2 3">
    <name type="scientific">Sphingobium chungbukense</name>
    <dbReference type="NCBI Taxonomy" id="56193"/>
    <lineage>
        <taxon>Bacteria</taxon>
        <taxon>Pseudomonadati</taxon>
        <taxon>Pseudomonadota</taxon>
        <taxon>Alphaproteobacteria</taxon>
        <taxon>Sphingomonadales</taxon>
        <taxon>Sphingomonadaceae</taxon>
        <taxon>Sphingobium</taxon>
    </lineage>
</organism>